<keyword evidence="3" id="KW-1185">Reference proteome</keyword>
<dbReference type="Pfam" id="PF01551">
    <property type="entry name" value="Peptidase_M23"/>
    <property type="match status" value="1"/>
</dbReference>
<dbReference type="PANTHER" id="PTHR21666">
    <property type="entry name" value="PEPTIDASE-RELATED"/>
    <property type="match status" value="1"/>
</dbReference>
<protein>
    <recommendedName>
        <fullName evidence="1">M23ase beta-sheet core domain-containing protein</fullName>
    </recommendedName>
</protein>
<evidence type="ECO:0000313" key="3">
    <source>
        <dbReference type="Proteomes" id="UP000195514"/>
    </source>
</evidence>
<dbReference type="KEGG" id="abat:CFX1CAM_0662"/>
<dbReference type="SUPFAM" id="SSF51261">
    <property type="entry name" value="Duplicated hybrid motif"/>
    <property type="match status" value="1"/>
</dbReference>
<dbReference type="PANTHER" id="PTHR21666:SF270">
    <property type="entry name" value="MUREIN HYDROLASE ACTIVATOR ENVC"/>
    <property type="match status" value="1"/>
</dbReference>
<dbReference type="EMBL" id="LT859958">
    <property type="protein sequence ID" value="SMX53727.1"/>
    <property type="molecule type" value="Genomic_DNA"/>
</dbReference>
<feature type="domain" description="M23ase beta-sheet core" evidence="1">
    <location>
        <begin position="121"/>
        <end position="225"/>
    </location>
</feature>
<dbReference type="OrthoDB" id="9802506at2"/>
<dbReference type="InterPro" id="IPR011055">
    <property type="entry name" value="Dup_hybrid_motif"/>
</dbReference>
<gene>
    <name evidence="2" type="ORF">CFX1CAM_0662</name>
</gene>
<accession>A0A1Y6K4E6</accession>
<dbReference type="Proteomes" id="UP000195514">
    <property type="component" value="Chromosome I"/>
</dbReference>
<dbReference type="PROSITE" id="PS51257">
    <property type="entry name" value="PROKAR_LIPOPROTEIN"/>
    <property type="match status" value="1"/>
</dbReference>
<dbReference type="RefSeq" id="WP_087861648.1">
    <property type="nucleotide sequence ID" value="NZ_LT859958.1"/>
</dbReference>
<sequence length="343" mass="37555">MPKSISLAFIGILVIIAACQPVRSQVEQTLSPLPTPTDRVTEIPNETSVDVEFSVEKPTPQATMPAATKEPESENDQWACEEDFCLVDWPGWLERPIGEGATRTIDRSYPYGSRGDGSLDLHYGVEFLNSYGTPVLAAQAGEVVFAGTDDTIKLGPFYAYYGNTIVVLHPGLAGIDREVYTLYAHLSEIGVAEGDTVAAGDEIGRVGASGAAYGPHLHFEVRVGANDYTDAVNPVLWFAPLDDHDHPKTATLAGVILDRGGTPLPKFSLTLEKRSLTGEVENYYYPKTYFPTGLNAHFLLDENFAVPDIPAGEYRLAFIAERMYEYYFSLEPGCMGFIKIQLD</sequence>
<proteinExistence type="predicted"/>
<dbReference type="InterPro" id="IPR050570">
    <property type="entry name" value="Cell_wall_metabolism_enzyme"/>
</dbReference>
<organism evidence="2 3">
    <name type="scientific">Candidatus Brevifilum fermentans</name>
    <dbReference type="NCBI Taxonomy" id="1986204"/>
    <lineage>
        <taxon>Bacteria</taxon>
        <taxon>Bacillati</taxon>
        <taxon>Chloroflexota</taxon>
        <taxon>Anaerolineae</taxon>
        <taxon>Anaerolineales</taxon>
        <taxon>Anaerolineaceae</taxon>
        <taxon>Candidatus Brevifilum</taxon>
    </lineage>
</organism>
<dbReference type="Gene3D" id="2.70.70.10">
    <property type="entry name" value="Glucose Permease (Domain IIA)"/>
    <property type="match status" value="1"/>
</dbReference>
<dbReference type="AlphaFoldDB" id="A0A1Y6K4E6"/>
<dbReference type="CDD" id="cd12797">
    <property type="entry name" value="M23_peptidase"/>
    <property type="match status" value="1"/>
</dbReference>
<reference evidence="3" key="1">
    <citation type="submission" date="2017-05" db="EMBL/GenBank/DDBJ databases">
        <authorList>
            <person name="Kirkegaard R."/>
            <person name="Mcilroy J S."/>
        </authorList>
    </citation>
    <scope>NUCLEOTIDE SEQUENCE [LARGE SCALE GENOMIC DNA]</scope>
</reference>
<dbReference type="GO" id="GO:0004222">
    <property type="term" value="F:metalloendopeptidase activity"/>
    <property type="evidence" value="ECO:0007669"/>
    <property type="project" value="TreeGrafter"/>
</dbReference>
<evidence type="ECO:0000313" key="2">
    <source>
        <dbReference type="EMBL" id="SMX53727.1"/>
    </source>
</evidence>
<dbReference type="InterPro" id="IPR016047">
    <property type="entry name" value="M23ase_b-sheet_dom"/>
</dbReference>
<evidence type="ECO:0000259" key="1">
    <source>
        <dbReference type="Pfam" id="PF01551"/>
    </source>
</evidence>
<name>A0A1Y6K4E6_9CHLR</name>